<keyword evidence="3" id="KW-1185">Reference proteome</keyword>
<gene>
    <name evidence="2" type="ORF">AAFF_G00293110</name>
</gene>
<evidence type="ECO:0000313" key="2">
    <source>
        <dbReference type="EMBL" id="KAJ8407035.1"/>
    </source>
</evidence>
<organism evidence="2 3">
    <name type="scientific">Aldrovandia affinis</name>
    <dbReference type="NCBI Taxonomy" id="143900"/>
    <lineage>
        <taxon>Eukaryota</taxon>
        <taxon>Metazoa</taxon>
        <taxon>Chordata</taxon>
        <taxon>Craniata</taxon>
        <taxon>Vertebrata</taxon>
        <taxon>Euteleostomi</taxon>
        <taxon>Actinopterygii</taxon>
        <taxon>Neopterygii</taxon>
        <taxon>Teleostei</taxon>
        <taxon>Notacanthiformes</taxon>
        <taxon>Halosauridae</taxon>
        <taxon>Aldrovandia</taxon>
    </lineage>
</organism>
<dbReference type="Proteomes" id="UP001221898">
    <property type="component" value="Unassembled WGS sequence"/>
</dbReference>
<dbReference type="AlphaFoldDB" id="A0AAD7SR16"/>
<dbReference type="EMBL" id="JAINUG010000041">
    <property type="protein sequence ID" value="KAJ8407035.1"/>
    <property type="molecule type" value="Genomic_DNA"/>
</dbReference>
<evidence type="ECO:0000256" key="1">
    <source>
        <dbReference type="SAM" id="MobiDB-lite"/>
    </source>
</evidence>
<evidence type="ECO:0000313" key="3">
    <source>
        <dbReference type="Proteomes" id="UP001221898"/>
    </source>
</evidence>
<proteinExistence type="predicted"/>
<feature type="compositionally biased region" description="Basic residues" evidence="1">
    <location>
        <begin position="16"/>
        <end position="40"/>
    </location>
</feature>
<accession>A0AAD7SR16</accession>
<feature type="region of interest" description="Disordered" evidence="1">
    <location>
        <begin position="1"/>
        <end position="88"/>
    </location>
</feature>
<comment type="caution">
    <text evidence="2">The sequence shown here is derived from an EMBL/GenBank/DDBJ whole genome shotgun (WGS) entry which is preliminary data.</text>
</comment>
<reference evidence="2" key="1">
    <citation type="journal article" date="2023" name="Science">
        <title>Genome structures resolve the early diversification of teleost fishes.</title>
        <authorList>
            <person name="Parey E."/>
            <person name="Louis A."/>
            <person name="Montfort J."/>
            <person name="Bouchez O."/>
            <person name="Roques C."/>
            <person name="Iampietro C."/>
            <person name="Lluch J."/>
            <person name="Castinel A."/>
            <person name="Donnadieu C."/>
            <person name="Desvignes T."/>
            <person name="Floi Bucao C."/>
            <person name="Jouanno E."/>
            <person name="Wen M."/>
            <person name="Mejri S."/>
            <person name="Dirks R."/>
            <person name="Jansen H."/>
            <person name="Henkel C."/>
            <person name="Chen W.J."/>
            <person name="Zahm M."/>
            <person name="Cabau C."/>
            <person name="Klopp C."/>
            <person name="Thompson A.W."/>
            <person name="Robinson-Rechavi M."/>
            <person name="Braasch I."/>
            <person name="Lecointre G."/>
            <person name="Bobe J."/>
            <person name="Postlethwait J.H."/>
            <person name="Berthelot C."/>
            <person name="Roest Crollius H."/>
            <person name="Guiguen Y."/>
        </authorList>
    </citation>
    <scope>NUCLEOTIDE SEQUENCE</scope>
    <source>
        <strain evidence="2">NC1722</strain>
    </source>
</reference>
<name>A0AAD7SR16_9TELE</name>
<protein>
    <submittedName>
        <fullName evidence="2">Uncharacterized protein</fullName>
    </submittedName>
</protein>
<sequence length="103" mass="11652">MRSRPGCPHLPGVRLASRRQRHGHHHARGHRSPSRGRQRQRGTAASNPDGRAEFQRFSFSEPSDGAKGPEVRGRSPRPLCRPSPFDLPHASLFFERPCELSWP</sequence>